<dbReference type="PROSITE" id="PS50110">
    <property type="entry name" value="RESPONSE_REGULATORY"/>
    <property type="match status" value="1"/>
</dbReference>
<dbReference type="Gene3D" id="3.40.50.2300">
    <property type="match status" value="1"/>
</dbReference>
<dbReference type="Gene3D" id="3.20.20.450">
    <property type="entry name" value="EAL domain"/>
    <property type="match status" value="1"/>
</dbReference>
<comment type="caution">
    <text evidence="5">The sequence shown here is derived from an EMBL/GenBank/DDBJ whole genome shotgun (WGS) entry which is preliminary data.</text>
</comment>
<evidence type="ECO:0000259" key="3">
    <source>
        <dbReference type="PROSITE" id="PS50110"/>
    </source>
</evidence>
<accession>A0A158ITE7</accession>
<dbReference type="SMART" id="SM00448">
    <property type="entry name" value="REC"/>
    <property type="match status" value="1"/>
</dbReference>
<dbReference type="InterPro" id="IPR050706">
    <property type="entry name" value="Cyclic-di-GMP_PDE-like"/>
</dbReference>
<dbReference type="GO" id="GO:0000160">
    <property type="term" value="P:phosphorelay signal transduction system"/>
    <property type="evidence" value="ECO:0007669"/>
    <property type="project" value="InterPro"/>
</dbReference>
<feature type="modified residue" description="4-aspartylphosphate" evidence="1">
    <location>
        <position position="60"/>
    </location>
</feature>
<keyword evidence="1" id="KW-0597">Phosphoprotein</keyword>
<dbReference type="PANTHER" id="PTHR33121">
    <property type="entry name" value="CYCLIC DI-GMP PHOSPHODIESTERASE PDEF"/>
    <property type="match status" value="1"/>
</dbReference>
<dbReference type="Pfam" id="PF00072">
    <property type="entry name" value="Response_reg"/>
    <property type="match status" value="1"/>
</dbReference>
<protein>
    <submittedName>
        <fullName evidence="5">Diguanylate cyclase/phosphodiesterase with PAS/PAC sensor(S)</fullName>
    </submittedName>
</protein>
<evidence type="ECO:0000313" key="5">
    <source>
        <dbReference type="EMBL" id="SAL59826.1"/>
    </source>
</evidence>
<feature type="domain" description="EAL" evidence="4">
    <location>
        <begin position="142"/>
        <end position="395"/>
    </location>
</feature>
<dbReference type="CDD" id="cd01948">
    <property type="entry name" value="EAL"/>
    <property type="match status" value="1"/>
</dbReference>
<dbReference type="InterPro" id="IPR001633">
    <property type="entry name" value="EAL_dom"/>
</dbReference>
<dbReference type="Proteomes" id="UP000054770">
    <property type="component" value="Unassembled WGS sequence"/>
</dbReference>
<dbReference type="EMBL" id="FCON02000028">
    <property type="protein sequence ID" value="SAL59826.1"/>
    <property type="molecule type" value="Genomic_DNA"/>
</dbReference>
<dbReference type="SUPFAM" id="SSF141868">
    <property type="entry name" value="EAL domain-like"/>
    <property type="match status" value="1"/>
</dbReference>
<dbReference type="Pfam" id="PF00563">
    <property type="entry name" value="EAL"/>
    <property type="match status" value="1"/>
</dbReference>
<dbReference type="SMART" id="SM00052">
    <property type="entry name" value="EAL"/>
    <property type="match status" value="1"/>
</dbReference>
<dbReference type="InterPro" id="IPR011006">
    <property type="entry name" value="CheY-like_superfamily"/>
</dbReference>
<dbReference type="InterPro" id="IPR035919">
    <property type="entry name" value="EAL_sf"/>
</dbReference>
<dbReference type="PROSITE" id="PS50883">
    <property type="entry name" value="EAL"/>
    <property type="match status" value="1"/>
</dbReference>
<dbReference type="AlphaFoldDB" id="A0A158ITE7"/>
<dbReference type="PANTHER" id="PTHR33121:SF79">
    <property type="entry name" value="CYCLIC DI-GMP PHOSPHODIESTERASE PDED-RELATED"/>
    <property type="match status" value="1"/>
</dbReference>
<reference evidence="5" key="1">
    <citation type="submission" date="2016-01" db="EMBL/GenBank/DDBJ databases">
        <authorList>
            <person name="Peeters C."/>
        </authorList>
    </citation>
    <scope>NUCLEOTIDE SEQUENCE [LARGE SCALE GENOMIC DNA]</scope>
    <source>
        <strain evidence="5">LMG 22940</strain>
    </source>
</reference>
<feature type="compositionally biased region" description="Polar residues" evidence="2">
    <location>
        <begin position="121"/>
        <end position="143"/>
    </location>
</feature>
<evidence type="ECO:0000259" key="4">
    <source>
        <dbReference type="PROSITE" id="PS50883"/>
    </source>
</evidence>
<evidence type="ECO:0000256" key="1">
    <source>
        <dbReference type="PROSITE-ProRule" id="PRU00169"/>
    </source>
</evidence>
<keyword evidence="6" id="KW-1185">Reference proteome</keyword>
<evidence type="ECO:0000256" key="2">
    <source>
        <dbReference type="SAM" id="MobiDB-lite"/>
    </source>
</evidence>
<dbReference type="RefSeq" id="WP_087645145.1">
    <property type="nucleotide sequence ID" value="NZ_FCON02000028.1"/>
</dbReference>
<gene>
    <name evidence="5" type="ORF">AWB68_03021</name>
</gene>
<feature type="region of interest" description="Disordered" evidence="2">
    <location>
        <begin position="121"/>
        <end position="145"/>
    </location>
</feature>
<proteinExistence type="predicted"/>
<name>A0A158ITE7_9BURK</name>
<dbReference type="SUPFAM" id="SSF52172">
    <property type="entry name" value="CheY-like"/>
    <property type="match status" value="1"/>
</dbReference>
<sequence>MSDIRKKSRILVIDDEPFALKLLETQLTQLGHEVIPYCSAADALSYLEQQRITVDFVFSDLQMPTMDGVEFVRQLVAMGWDGKLVLVSGEDPRILKSAERLASARGLRVLGSLTKPATREQLQQRLQSSTAVERRSTSPQSARYQPDELRRAIAENELTAYYQPQVTISSGALHGVEALVRWKHPRDGIVTAEHFVGLAEQYGLVDDLMEAILPAILVQGAHWREQGLDLRLAVNLSMDNLTALDFPDFVVDAADAAGFPLSRLALEITETRLMQDRLISLDIVTRLRLKRISLSIDDFGTGHASLAHLRDIPFDELKIDRTFIHGAGHDESLKAIVNASLSLARQLNMSAVAEGVEDSGDWQFLKGTSCDIAQGYFIGRPMPPEQLPHWYVEWMCRQRV</sequence>
<evidence type="ECO:0000313" key="6">
    <source>
        <dbReference type="Proteomes" id="UP000054770"/>
    </source>
</evidence>
<feature type="domain" description="Response regulatory" evidence="3">
    <location>
        <begin position="9"/>
        <end position="130"/>
    </location>
</feature>
<dbReference type="InterPro" id="IPR001789">
    <property type="entry name" value="Sig_transdc_resp-reg_receiver"/>
</dbReference>
<organism evidence="5 6">
    <name type="scientific">Caballeronia choica</name>
    <dbReference type="NCBI Taxonomy" id="326476"/>
    <lineage>
        <taxon>Bacteria</taxon>
        <taxon>Pseudomonadati</taxon>
        <taxon>Pseudomonadota</taxon>
        <taxon>Betaproteobacteria</taxon>
        <taxon>Burkholderiales</taxon>
        <taxon>Burkholderiaceae</taxon>
        <taxon>Caballeronia</taxon>
    </lineage>
</organism>
<dbReference type="OrthoDB" id="9813903at2"/>
<dbReference type="GO" id="GO:0071111">
    <property type="term" value="F:cyclic-guanylate-specific phosphodiesterase activity"/>
    <property type="evidence" value="ECO:0007669"/>
    <property type="project" value="InterPro"/>
</dbReference>